<comment type="caution">
    <text evidence="3">The sequence shown here is derived from an EMBL/GenBank/DDBJ whole genome shotgun (WGS) entry which is preliminary data.</text>
</comment>
<dbReference type="PANTHER" id="PTHR21600:SF87">
    <property type="entry name" value="RNA PSEUDOURIDYLATE SYNTHASE DOMAIN-CONTAINING PROTEIN 1"/>
    <property type="match status" value="1"/>
</dbReference>
<dbReference type="InterPro" id="IPR002885">
    <property type="entry name" value="PPR_rpt"/>
</dbReference>
<dbReference type="Proteomes" id="UP001642464">
    <property type="component" value="Unassembled WGS sequence"/>
</dbReference>
<dbReference type="InterPro" id="IPR020103">
    <property type="entry name" value="PsdUridine_synth_cat_dom_sf"/>
</dbReference>
<dbReference type="Gene3D" id="3.30.2350.10">
    <property type="entry name" value="Pseudouridine synthase"/>
    <property type="match status" value="1"/>
</dbReference>
<dbReference type="Pfam" id="PF00849">
    <property type="entry name" value="PseudoU_synth_2"/>
    <property type="match status" value="1"/>
</dbReference>
<gene>
    <name evidence="3" type="ORF">SCF082_LOCUS40584</name>
</gene>
<protein>
    <submittedName>
        <fullName evidence="3">Uncharacterized RNA pseudouridine synthase Caur_0901 (RNA pseudouridylate synthase) (RNA-uridine isomerase)</fullName>
    </submittedName>
</protein>
<organism evidence="3 4">
    <name type="scientific">Durusdinium trenchii</name>
    <dbReference type="NCBI Taxonomy" id="1381693"/>
    <lineage>
        <taxon>Eukaryota</taxon>
        <taxon>Sar</taxon>
        <taxon>Alveolata</taxon>
        <taxon>Dinophyceae</taxon>
        <taxon>Suessiales</taxon>
        <taxon>Symbiodiniaceae</taxon>
        <taxon>Durusdinium</taxon>
    </lineage>
</organism>
<dbReference type="EMBL" id="CAXAMM010039339">
    <property type="protein sequence ID" value="CAK9085701.1"/>
    <property type="molecule type" value="Genomic_DNA"/>
</dbReference>
<keyword evidence="4" id="KW-1185">Reference proteome</keyword>
<dbReference type="InterPro" id="IPR050188">
    <property type="entry name" value="RluA_PseudoU_synthase"/>
</dbReference>
<reference evidence="3 4" key="1">
    <citation type="submission" date="2024-02" db="EMBL/GenBank/DDBJ databases">
        <authorList>
            <person name="Chen Y."/>
            <person name="Shah S."/>
            <person name="Dougan E. K."/>
            <person name="Thang M."/>
            <person name="Chan C."/>
        </authorList>
    </citation>
    <scope>NUCLEOTIDE SEQUENCE [LARGE SCALE GENOMIC DNA]</scope>
</reference>
<dbReference type="Pfam" id="PF01535">
    <property type="entry name" value="PPR"/>
    <property type="match status" value="1"/>
</dbReference>
<evidence type="ECO:0000259" key="2">
    <source>
        <dbReference type="Pfam" id="PF00849"/>
    </source>
</evidence>
<comment type="similarity">
    <text evidence="1">Belongs to the pseudouridine synthase RluA family.</text>
</comment>
<keyword evidence="3" id="KW-0413">Isomerase</keyword>
<proteinExistence type="inferred from homology"/>
<feature type="domain" description="Pseudouridine synthase RsuA/RluA-like" evidence="2">
    <location>
        <begin position="293"/>
        <end position="427"/>
    </location>
</feature>
<dbReference type="PANTHER" id="PTHR21600">
    <property type="entry name" value="MITOCHONDRIAL RNA PSEUDOURIDINE SYNTHASE"/>
    <property type="match status" value="1"/>
</dbReference>
<name>A0ABP0QEU6_9DINO</name>
<dbReference type="SUPFAM" id="SSF55120">
    <property type="entry name" value="Pseudouridine synthase"/>
    <property type="match status" value="1"/>
</dbReference>
<evidence type="ECO:0000313" key="3">
    <source>
        <dbReference type="EMBL" id="CAK9085701.1"/>
    </source>
</evidence>
<sequence>DRHLQRDQVAFTATIGACSKADQWRASASLLESMSFGASPTLVACNAHCDACAGARRWPRALMQLHATSWLALQPNLVTFNSALAGCEKGYEWEHGLVLLASMERAHLQAEMISFSSAISACEKRGQWAMAMHLLQRMHMRRLRADAVAMCAAMSACEKAGQWEIALALLEPTLECAQTSLDFGCAFSAVLGAAERGMAWWMALALLNNAVEMRVSASGMYAGTVASALRKAFGDQRAIDFLKSSRSLWQQGPCQASREYPESTQGVHILGEAPGIVVLLKEADVRTEALVNAASSKLKEELFVVSRLDRPTSGLLPLARNVPAMNWLQAQFSARLVQKEYVCLCEGESLGKIGTRGSIEEPLHAWIWPGEVGRTEVAPFGREAITQYQVDGRFGDGRGEGSPLELMLLSVHPKTGRMHQIRAHLASTGRPIVGDVIYGPSQFAVQSDRMFLHCRRLCLLDLEAKPFEIVADLPQGLQELLQHLQPKSEGEAG</sequence>
<dbReference type="InterPro" id="IPR011990">
    <property type="entry name" value="TPR-like_helical_dom_sf"/>
</dbReference>
<dbReference type="GO" id="GO:0016853">
    <property type="term" value="F:isomerase activity"/>
    <property type="evidence" value="ECO:0007669"/>
    <property type="project" value="UniProtKB-KW"/>
</dbReference>
<dbReference type="Gene3D" id="1.25.40.10">
    <property type="entry name" value="Tetratricopeptide repeat domain"/>
    <property type="match status" value="2"/>
</dbReference>
<dbReference type="CDD" id="cd02869">
    <property type="entry name" value="PseudoU_synth_RluA_like"/>
    <property type="match status" value="1"/>
</dbReference>
<evidence type="ECO:0000256" key="1">
    <source>
        <dbReference type="ARBA" id="ARBA00010876"/>
    </source>
</evidence>
<feature type="non-terminal residue" evidence="3">
    <location>
        <position position="1"/>
    </location>
</feature>
<evidence type="ECO:0000313" key="4">
    <source>
        <dbReference type="Proteomes" id="UP001642464"/>
    </source>
</evidence>
<dbReference type="InterPro" id="IPR006145">
    <property type="entry name" value="PsdUridine_synth_RsuA/RluA"/>
</dbReference>
<accession>A0ABP0QEU6</accession>